<comment type="caution">
    <text evidence="5">The sequence shown here is derived from an EMBL/GenBank/DDBJ whole genome shotgun (WGS) entry which is preliminary data.</text>
</comment>
<dbReference type="Gene3D" id="3.40.50.300">
    <property type="entry name" value="P-loop containing nucleotide triphosphate hydrolases"/>
    <property type="match status" value="1"/>
</dbReference>
<reference evidence="6" key="1">
    <citation type="journal article" date="2019" name="Int. J. Syst. Evol. Microbiol.">
        <title>The Global Catalogue of Microorganisms (GCM) 10K type strain sequencing project: providing services to taxonomists for standard genome sequencing and annotation.</title>
        <authorList>
            <consortium name="The Broad Institute Genomics Platform"/>
            <consortium name="The Broad Institute Genome Sequencing Center for Infectious Disease"/>
            <person name="Wu L."/>
            <person name="Ma J."/>
        </authorList>
    </citation>
    <scope>NUCLEOTIDE SEQUENCE [LARGE SCALE GENOMIC DNA]</scope>
    <source>
        <strain evidence="6">JCM 17986</strain>
    </source>
</reference>
<evidence type="ECO:0000259" key="4">
    <source>
        <dbReference type="PROSITE" id="PS51194"/>
    </source>
</evidence>
<dbReference type="CDD" id="cd18793">
    <property type="entry name" value="SF2_C_SNF"/>
    <property type="match status" value="1"/>
</dbReference>
<keyword evidence="6" id="KW-1185">Reference proteome</keyword>
<protein>
    <submittedName>
        <fullName evidence="5">DEAD/DEAH box helicase</fullName>
    </submittedName>
</protein>
<dbReference type="SMART" id="SM00487">
    <property type="entry name" value="DEXDc"/>
    <property type="match status" value="1"/>
</dbReference>
<evidence type="ECO:0000256" key="1">
    <source>
        <dbReference type="ARBA" id="ARBA00022801"/>
    </source>
</evidence>
<dbReference type="Pfam" id="PF00271">
    <property type="entry name" value="Helicase_C"/>
    <property type="match status" value="1"/>
</dbReference>
<dbReference type="EMBL" id="BAABHS010000010">
    <property type="protein sequence ID" value="GAA4965863.1"/>
    <property type="molecule type" value="Genomic_DNA"/>
</dbReference>
<evidence type="ECO:0000313" key="5">
    <source>
        <dbReference type="EMBL" id="GAA4965863.1"/>
    </source>
</evidence>
<feature type="domain" description="Helicase ATP-binding" evidence="3">
    <location>
        <begin position="654"/>
        <end position="820"/>
    </location>
</feature>
<dbReference type="InterPro" id="IPR027417">
    <property type="entry name" value="P-loop_NTPase"/>
</dbReference>
<evidence type="ECO:0000313" key="6">
    <source>
        <dbReference type="Proteomes" id="UP001500466"/>
    </source>
</evidence>
<sequence length="1127" mass="120139">MFVLHALWRADRTLAVWGEDARPTDEPDTAPLSRSVPPFDPAASAAARAADAPVTNPAGASGMSGTAAVHPYVCGVPVLTGLLAGVGSGLAWLVAQADTGAAVLRLPTFGGTLPQPSPELPGPPVRGPRPDLAFASWTVPALVFDADQAAQLLGALFEPRHAALRTELEGIGAVDVPYGASLRWLTAVHDLAWRMVGRGHVLPGVRADGAASSRGAVGEAAADHRSEVAAYARWSPAPNDDEHELMRDLAAACPPVCRAEDAGRPPTPTAMLADLLDALVDREVRAVLDGEGTIHRFGSPDSRRVVPRAAVPGEQWLAALAAPSGRFALAPDAAASLADAVAAWHATEIGTVRPLRTCFRLVEPLGPDPADLLGRPTDDNWRLDILVQAPDEPSLIVDARTVWTAGPVLDAFERKQHRPQEALRTDLERAARIWPALAETRTHARPASVPLDRAGALEFLREAAPALADAGFGVLLPAWWRRPPRLGLMLSARTTTPGVVTGGSILDRDAVVDFGWRAALGDQPLTDEELRELAAAKQPLVRFRGQWMEADREAITAALKFLDRERTGTMGVGEVVRMAVDPGASVAGLPVFGIDADAWLGELLAGAEAFCGQGAESGGRPAGIAAEPSGSAAEPPGFAAELRPYQRDGVAWLAFLSRLGLGAVLADDMGLGKTVQTLALVASEAAEAGDAAASEGGRRTLVVCPMSLVGNWLRETRRFTPGLRVHVHHGATRADDTHALRSADVVITTYETAHRDIDALRTVAWDRIVADEAQHIKNIATRQSQAIRSLRARHRIALTGTPMENRLAELHSVLDFANPGLFGSAEDFKARYAIAIERNGSERALAALRRVTAPFLLRRRKTDPAIARDLPDKQEITVRCTLTPEQAGLYQAVVGDMLHRMANTPAIERQGLMLATLGKLKQICNHPAQFLKEPDGLTRIAGRSGKVERLVDTLEEAIAEGDKTLVFTQYAAFGRLIAAHVAERLDTEVLFLHGGVSGRQRVQLVDRFQDPDGPRVFVLSLKAGGTGLNLTAATQVIHIDRWWNPAVEDQATDRAHRIGQQQAVQVRKFVCAGTVEEHVDTLIAGKRVLADAVIGDGGSDGSGSGWLTGLSAEALRELVALRDEEAA</sequence>
<keyword evidence="5" id="KW-0067">ATP-binding</keyword>
<name>A0ABP9HAS7_9ACTN</name>
<accession>A0ABP9HAS7</accession>
<dbReference type="InterPro" id="IPR000330">
    <property type="entry name" value="SNF2_N"/>
</dbReference>
<evidence type="ECO:0000256" key="2">
    <source>
        <dbReference type="SAM" id="MobiDB-lite"/>
    </source>
</evidence>
<dbReference type="InterPro" id="IPR038718">
    <property type="entry name" value="SNF2-like_sf"/>
</dbReference>
<keyword evidence="5" id="KW-0547">Nucleotide-binding</keyword>
<organism evidence="5 6">
    <name type="scientific">Yinghuangia aomiensis</name>
    <dbReference type="NCBI Taxonomy" id="676205"/>
    <lineage>
        <taxon>Bacteria</taxon>
        <taxon>Bacillati</taxon>
        <taxon>Actinomycetota</taxon>
        <taxon>Actinomycetes</taxon>
        <taxon>Kitasatosporales</taxon>
        <taxon>Streptomycetaceae</taxon>
        <taxon>Yinghuangia</taxon>
    </lineage>
</organism>
<dbReference type="InterPro" id="IPR014001">
    <property type="entry name" value="Helicase_ATP-bd"/>
</dbReference>
<dbReference type="SMART" id="SM00490">
    <property type="entry name" value="HELICc"/>
    <property type="match status" value="1"/>
</dbReference>
<dbReference type="Gene3D" id="3.40.50.10810">
    <property type="entry name" value="Tandem AAA-ATPase domain"/>
    <property type="match status" value="1"/>
</dbReference>
<keyword evidence="5" id="KW-0347">Helicase</keyword>
<gene>
    <name evidence="5" type="ORF">GCM10023205_32880</name>
</gene>
<feature type="compositionally biased region" description="Low complexity" evidence="2">
    <location>
        <begin position="41"/>
        <end position="58"/>
    </location>
</feature>
<dbReference type="Pfam" id="PF00176">
    <property type="entry name" value="SNF2-rel_dom"/>
    <property type="match status" value="1"/>
</dbReference>
<dbReference type="InterPro" id="IPR001650">
    <property type="entry name" value="Helicase_C-like"/>
</dbReference>
<evidence type="ECO:0000259" key="3">
    <source>
        <dbReference type="PROSITE" id="PS51192"/>
    </source>
</evidence>
<feature type="region of interest" description="Disordered" evidence="2">
    <location>
        <begin position="19"/>
        <end position="59"/>
    </location>
</feature>
<dbReference type="SUPFAM" id="SSF52540">
    <property type="entry name" value="P-loop containing nucleoside triphosphate hydrolases"/>
    <property type="match status" value="2"/>
</dbReference>
<dbReference type="RefSeq" id="WP_345676224.1">
    <property type="nucleotide sequence ID" value="NZ_BAABHS010000010.1"/>
</dbReference>
<keyword evidence="1" id="KW-0378">Hydrolase</keyword>
<dbReference type="PANTHER" id="PTHR10799">
    <property type="entry name" value="SNF2/RAD54 HELICASE FAMILY"/>
    <property type="match status" value="1"/>
</dbReference>
<dbReference type="GO" id="GO:0004386">
    <property type="term" value="F:helicase activity"/>
    <property type="evidence" value="ECO:0007669"/>
    <property type="project" value="UniProtKB-KW"/>
</dbReference>
<dbReference type="Pfam" id="PF12419">
    <property type="entry name" value="DUF3670"/>
    <property type="match status" value="1"/>
</dbReference>
<proteinExistence type="predicted"/>
<dbReference type="InterPro" id="IPR022138">
    <property type="entry name" value="DUF3670"/>
</dbReference>
<dbReference type="CDD" id="cd18012">
    <property type="entry name" value="DEXQc_arch_SWI2_SNF2"/>
    <property type="match status" value="1"/>
</dbReference>
<feature type="domain" description="Helicase C-terminal" evidence="4">
    <location>
        <begin position="946"/>
        <end position="1094"/>
    </location>
</feature>
<dbReference type="PROSITE" id="PS51194">
    <property type="entry name" value="HELICASE_CTER"/>
    <property type="match status" value="1"/>
</dbReference>
<dbReference type="PROSITE" id="PS51192">
    <property type="entry name" value="HELICASE_ATP_BIND_1"/>
    <property type="match status" value="1"/>
</dbReference>
<dbReference type="Proteomes" id="UP001500466">
    <property type="component" value="Unassembled WGS sequence"/>
</dbReference>
<dbReference type="InterPro" id="IPR049730">
    <property type="entry name" value="SNF2/RAD54-like_C"/>
</dbReference>